<protein>
    <submittedName>
        <fullName evidence="1">Uncharacterized protein</fullName>
    </submittedName>
</protein>
<organism evidence="1 2">
    <name type="scientific">Microbulbifer celer</name>
    <dbReference type="NCBI Taxonomy" id="435905"/>
    <lineage>
        <taxon>Bacteria</taxon>
        <taxon>Pseudomonadati</taxon>
        <taxon>Pseudomonadota</taxon>
        <taxon>Gammaproteobacteria</taxon>
        <taxon>Cellvibrionales</taxon>
        <taxon>Microbulbiferaceae</taxon>
        <taxon>Microbulbifer</taxon>
    </lineage>
</organism>
<accession>A0ABW3UAK6</accession>
<gene>
    <name evidence="1" type="ORF">ACFQ2X_15215</name>
</gene>
<dbReference type="EMBL" id="JBHTLR010000020">
    <property type="protein sequence ID" value="MFD1217953.1"/>
    <property type="molecule type" value="Genomic_DNA"/>
</dbReference>
<reference evidence="2" key="1">
    <citation type="journal article" date="2019" name="Int. J. Syst. Evol. Microbiol.">
        <title>The Global Catalogue of Microorganisms (GCM) 10K type strain sequencing project: providing services to taxonomists for standard genome sequencing and annotation.</title>
        <authorList>
            <consortium name="The Broad Institute Genomics Platform"/>
            <consortium name="The Broad Institute Genome Sequencing Center for Infectious Disease"/>
            <person name="Wu L."/>
            <person name="Ma J."/>
        </authorList>
    </citation>
    <scope>NUCLEOTIDE SEQUENCE [LARGE SCALE GENOMIC DNA]</scope>
    <source>
        <strain evidence="2">CCUG 54356</strain>
    </source>
</reference>
<sequence length="183" mass="20158">MKFIAGQIRIDGEMPIEGGFHTMHFPIFTTPLALGGKTKDNNPAGIDIAGIDTLHIGDARDRLQKHRATGIEIQSKLDIWSFIRMLAKIAYSYYVAEKGVFPLEESPVLPIAVNEHNYAKKWIGCLEDHPLTKPGSEALHLLDITDIEGEDSSVCSVVRIKLFSVTSGPTYSVVVRIHGGKYA</sequence>
<keyword evidence="2" id="KW-1185">Reference proteome</keyword>
<dbReference type="Proteomes" id="UP001597264">
    <property type="component" value="Unassembled WGS sequence"/>
</dbReference>
<evidence type="ECO:0000313" key="1">
    <source>
        <dbReference type="EMBL" id="MFD1217953.1"/>
    </source>
</evidence>
<proteinExistence type="predicted"/>
<name>A0ABW3UAK6_9GAMM</name>
<dbReference type="RefSeq" id="WP_230435958.1">
    <property type="nucleotide sequence ID" value="NZ_CP087715.1"/>
</dbReference>
<comment type="caution">
    <text evidence="1">The sequence shown here is derived from an EMBL/GenBank/DDBJ whole genome shotgun (WGS) entry which is preliminary data.</text>
</comment>
<evidence type="ECO:0000313" key="2">
    <source>
        <dbReference type="Proteomes" id="UP001597264"/>
    </source>
</evidence>